<dbReference type="GO" id="GO:0016832">
    <property type="term" value="F:aldehyde-lyase activity"/>
    <property type="evidence" value="ECO:0007669"/>
    <property type="project" value="InterPro"/>
</dbReference>
<protein>
    <recommendedName>
        <fullName evidence="3">Fructose-bisphosphate aldolase</fullName>
    </recommendedName>
</protein>
<dbReference type="GO" id="GO:0008270">
    <property type="term" value="F:zinc ion binding"/>
    <property type="evidence" value="ECO:0007669"/>
    <property type="project" value="InterPro"/>
</dbReference>
<feature type="region of interest" description="Disordered" evidence="1">
    <location>
        <begin position="60"/>
        <end position="97"/>
    </location>
</feature>
<organism evidence="2">
    <name type="scientific">marine sediment metagenome</name>
    <dbReference type="NCBI Taxonomy" id="412755"/>
    <lineage>
        <taxon>unclassified sequences</taxon>
        <taxon>metagenomes</taxon>
        <taxon>ecological metagenomes</taxon>
    </lineage>
</organism>
<evidence type="ECO:0008006" key="3">
    <source>
        <dbReference type="Google" id="ProtNLM"/>
    </source>
</evidence>
<dbReference type="InterPro" id="IPR013785">
    <property type="entry name" value="Aldolase_TIM"/>
</dbReference>
<name>A0A0F9BW22_9ZZZZ</name>
<dbReference type="InterPro" id="IPR050246">
    <property type="entry name" value="Class_II_FBP_aldolase"/>
</dbReference>
<dbReference type="PANTHER" id="PTHR30304">
    <property type="entry name" value="D-TAGATOSE-1,6-BISPHOSPHATE ALDOLASE"/>
    <property type="match status" value="1"/>
</dbReference>
<dbReference type="GO" id="GO:0005975">
    <property type="term" value="P:carbohydrate metabolic process"/>
    <property type="evidence" value="ECO:0007669"/>
    <property type="project" value="InterPro"/>
</dbReference>
<evidence type="ECO:0000256" key="1">
    <source>
        <dbReference type="SAM" id="MobiDB-lite"/>
    </source>
</evidence>
<dbReference type="InterPro" id="IPR000771">
    <property type="entry name" value="FBA_II"/>
</dbReference>
<accession>A0A0F9BW22</accession>
<dbReference type="AlphaFoldDB" id="A0A0F9BW22"/>
<dbReference type="Pfam" id="PF01116">
    <property type="entry name" value="F_bP_aldolase"/>
    <property type="match status" value="1"/>
</dbReference>
<reference evidence="2" key="1">
    <citation type="journal article" date="2015" name="Nature">
        <title>Complex archaea that bridge the gap between prokaryotes and eukaryotes.</title>
        <authorList>
            <person name="Spang A."/>
            <person name="Saw J.H."/>
            <person name="Jorgensen S.L."/>
            <person name="Zaremba-Niedzwiedzka K."/>
            <person name="Martijn J."/>
            <person name="Lind A.E."/>
            <person name="van Eijk R."/>
            <person name="Schleper C."/>
            <person name="Guy L."/>
            <person name="Ettema T.J."/>
        </authorList>
    </citation>
    <scope>NUCLEOTIDE SEQUENCE</scope>
</reference>
<dbReference type="Gene3D" id="3.20.20.70">
    <property type="entry name" value="Aldolase class I"/>
    <property type="match status" value="1"/>
</dbReference>
<proteinExistence type="predicted"/>
<dbReference type="EMBL" id="LAZR01038991">
    <property type="protein sequence ID" value="KKL18127.1"/>
    <property type="molecule type" value="Genomic_DNA"/>
</dbReference>
<dbReference type="PANTHER" id="PTHR30304:SF0">
    <property type="entry name" value="D-TAGATOSE-1,6-BISPHOSPHATE ALDOLASE SUBUNIT GATY-RELATED"/>
    <property type="match status" value="1"/>
</dbReference>
<sequence>MEEIQRGIANGVRKINVDTDIRLAFTGAIRKVLTEDPKAFDQRKYLGPARDATAAIITAKTHKVTRAPPQRSATQPVAARDKAPINGPKKMKGSEFT</sequence>
<dbReference type="SUPFAM" id="SSF51569">
    <property type="entry name" value="Aldolase"/>
    <property type="match status" value="1"/>
</dbReference>
<evidence type="ECO:0000313" key="2">
    <source>
        <dbReference type="EMBL" id="KKL18127.1"/>
    </source>
</evidence>
<feature type="non-terminal residue" evidence="2">
    <location>
        <position position="97"/>
    </location>
</feature>
<gene>
    <name evidence="2" type="ORF">LCGC14_2478650</name>
</gene>
<comment type="caution">
    <text evidence="2">The sequence shown here is derived from an EMBL/GenBank/DDBJ whole genome shotgun (WGS) entry which is preliminary data.</text>
</comment>